<name>K0K1Y5_SACES</name>
<accession>K0K1Y5</accession>
<dbReference type="InterPro" id="IPR036390">
    <property type="entry name" value="WH_DNA-bd_sf"/>
</dbReference>
<dbReference type="STRING" id="1179773.BN6_70090"/>
<dbReference type="InterPro" id="IPR036388">
    <property type="entry name" value="WH-like_DNA-bd_sf"/>
</dbReference>
<sequence length="147" mass="16588">MDGVVVDNDVCSISRALGVLGERWSLQIVRDVFNGVRRFDALRDHLGVARNVLTTRLQHLVDAGLLTREPYQEFGSRARYEYRLTPAGRELWPVLMSLMAWGDRHLNDGRPPVEHEHLGCGGKVHLTPVCEHGHPVDPAHELGLRRT</sequence>
<dbReference type="AlphaFoldDB" id="K0K1Y5"/>
<dbReference type="BioCyc" id="SESP1179773:BN6_RS33810-MONOMER"/>
<proteinExistence type="predicted"/>
<dbReference type="InterPro" id="IPR002577">
    <property type="entry name" value="HTH_HxlR"/>
</dbReference>
<keyword evidence="6" id="KW-1185">Reference proteome</keyword>
<dbReference type="PROSITE" id="PS51118">
    <property type="entry name" value="HTH_HXLR"/>
    <property type="match status" value="1"/>
</dbReference>
<evidence type="ECO:0000256" key="2">
    <source>
        <dbReference type="ARBA" id="ARBA00023125"/>
    </source>
</evidence>
<dbReference type="GO" id="GO:0003677">
    <property type="term" value="F:DNA binding"/>
    <property type="evidence" value="ECO:0007669"/>
    <property type="project" value="UniProtKB-KW"/>
</dbReference>
<evidence type="ECO:0000313" key="6">
    <source>
        <dbReference type="Proteomes" id="UP000006281"/>
    </source>
</evidence>
<dbReference type="PANTHER" id="PTHR33204">
    <property type="entry name" value="TRANSCRIPTIONAL REGULATOR, MARR FAMILY"/>
    <property type="match status" value="1"/>
</dbReference>
<dbReference type="EMBL" id="HE804045">
    <property type="protein sequence ID" value="CCH34245.1"/>
    <property type="molecule type" value="Genomic_DNA"/>
</dbReference>
<dbReference type="Pfam" id="PF01638">
    <property type="entry name" value="HxlR"/>
    <property type="match status" value="1"/>
</dbReference>
<dbReference type="KEGG" id="sesp:BN6_70090"/>
<dbReference type="PATRIC" id="fig|1179773.3.peg.7085"/>
<keyword evidence="1" id="KW-0805">Transcription regulation</keyword>
<dbReference type="Proteomes" id="UP000006281">
    <property type="component" value="Chromosome"/>
</dbReference>
<evidence type="ECO:0000259" key="4">
    <source>
        <dbReference type="PROSITE" id="PS51118"/>
    </source>
</evidence>
<evidence type="ECO:0000256" key="1">
    <source>
        <dbReference type="ARBA" id="ARBA00023015"/>
    </source>
</evidence>
<gene>
    <name evidence="5" type="ordered locus">BN6_70090</name>
</gene>
<evidence type="ECO:0000313" key="5">
    <source>
        <dbReference type="EMBL" id="CCH34245.1"/>
    </source>
</evidence>
<dbReference type="Gene3D" id="1.10.10.10">
    <property type="entry name" value="Winged helix-like DNA-binding domain superfamily/Winged helix DNA-binding domain"/>
    <property type="match status" value="1"/>
</dbReference>
<dbReference type="PANTHER" id="PTHR33204:SF18">
    <property type="entry name" value="TRANSCRIPTIONAL REGULATORY PROTEIN"/>
    <property type="match status" value="1"/>
</dbReference>
<evidence type="ECO:0000256" key="3">
    <source>
        <dbReference type="ARBA" id="ARBA00023163"/>
    </source>
</evidence>
<organism evidence="5 6">
    <name type="scientific">Saccharothrix espanaensis (strain ATCC 51144 / DSM 44229 / JCM 9112 / NBRC 15066 / NRRL 15764)</name>
    <dbReference type="NCBI Taxonomy" id="1179773"/>
    <lineage>
        <taxon>Bacteria</taxon>
        <taxon>Bacillati</taxon>
        <taxon>Actinomycetota</taxon>
        <taxon>Actinomycetes</taxon>
        <taxon>Pseudonocardiales</taxon>
        <taxon>Pseudonocardiaceae</taxon>
        <taxon>Saccharothrix</taxon>
    </lineage>
</organism>
<reference evidence="5 6" key="1">
    <citation type="journal article" date="2012" name="BMC Genomics">
        <title>Complete genome sequence of Saccharothrix espanaensis DSM 44229T and comparison to the other completely sequenced Pseudonocardiaceae.</title>
        <authorList>
            <person name="Strobel T."/>
            <person name="Al-Dilaimi A."/>
            <person name="Blom J."/>
            <person name="Gessner A."/>
            <person name="Kalinowski J."/>
            <person name="Luzhetska M."/>
            <person name="Puhler A."/>
            <person name="Szczepanowski R."/>
            <person name="Bechthold A."/>
            <person name="Ruckert C."/>
        </authorList>
    </citation>
    <scope>NUCLEOTIDE SEQUENCE [LARGE SCALE GENOMIC DNA]</scope>
    <source>
        <strain evidence="6">ATCC 51144 / DSM 44229 / JCM 9112 / NBRC 15066 / NRRL 15764</strain>
    </source>
</reference>
<dbReference type="eggNOG" id="COG1733">
    <property type="taxonomic scope" value="Bacteria"/>
</dbReference>
<keyword evidence="2" id="KW-0238">DNA-binding</keyword>
<protein>
    <recommendedName>
        <fullName evidence="4">HTH hxlR-type domain-containing protein</fullName>
    </recommendedName>
</protein>
<dbReference type="SUPFAM" id="SSF46785">
    <property type="entry name" value="Winged helix' DNA-binding domain"/>
    <property type="match status" value="1"/>
</dbReference>
<keyword evidence="3" id="KW-0804">Transcription</keyword>
<feature type="domain" description="HTH hxlR-type" evidence="4">
    <location>
        <begin position="11"/>
        <end position="110"/>
    </location>
</feature>
<dbReference type="HOGENOM" id="CLU_111585_0_1_11"/>